<evidence type="ECO:0000256" key="5">
    <source>
        <dbReference type="ARBA" id="ARBA00022741"/>
    </source>
</evidence>
<sequence>MIDESLQYSTIERLAAANNDAAQDLVLEVEGLTVSFPGLFKTVKAVRGIDLQVRRGEILGLVGESGSGKSLTAMSCLGLMPEAARLEGSVRVAGQQVNGASASQLAVLRGGGAAMIFQNPMKALNPFFTVGRQMFDVIGCHRQLSKAQIRAEALSSLEAVSMPDPPLALAKYPHQMSGGQLQRVVIAMALACRPKLLIADEPTTALDVTVQAQIIALLRKLAREQDLAILFITHNLGVVASLCDRVAVMYAGEVVESGPVGQVFKRPAHPYTLKLMGTVPKLGQGPQPLGFIPGQVPNMAAPPAGCAFNPRCERATGRCHQAAPRVAIGKEHWAACHNMIVKV</sequence>
<evidence type="ECO:0000313" key="14">
    <source>
        <dbReference type="Proteomes" id="UP000078354"/>
    </source>
</evidence>
<dbReference type="EC" id="7.4.2.9" evidence="8"/>
<comment type="similarity">
    <text evidence="2">Belongs to the ABC transporter superfamily.</text>
</comment>
<reference evidence="13 14" key="1">
    <citation type="journal article" date="2018" name="Syst. Appl. Microbiol.">
        <title>Pseudomonas silesiensis sp. nov. strain A3T isolated from a biological pesticide sewage treatment plant and analysis of the complete genome sequence.</title>
        <authorList>
            <person name="Kaminski M.A."/>
            <person name="Furmanczyk E.M."/>
            <person name="Sobczak A."/>
            <person name="Dziembowski A."/>
            <person name="Lipinski L."/>
        </authorList>
    </citation>
    <scope>NUCLEOTIDE SEQUENCE [LARGE SCALE GENOMIC DNA]</scope>
    <source>
        <strain evidence="13 14">A3</strain>
    </source>
</reference>
<dbReference type="Pfam" id="PF08352">
    <property type="entry name" value="oligo_HPY"/>
    <property type="match status" value="1"/>
</dbReference>
<evidence type="ECO:0000256" key="11">
    <source>
        <dbReference type="ARBA" id="ARBA00065473"/>
    </source>
</evidence>
<dbReference type="CDD" id="cd03257">
    <property type="entry name" value="ABC_NikE_OppD_transporters"/>
    <property type="match status" value="1"/>
</dbReference>
<dbReference type="RefSeq" id="WP_064676915.1">
    <property type="nucleotide sequence ID" value="NZ_CP014870.1"/>
</dbReference>
<dbReference type="FunFam" id="3.40.50.300:FF:000016">
    <property type="entry name" value="Oligopeptide ABC transporter ATP-binding component"/>
    <property type="match status" value="1"/>
</dbReference>
<dbReference type="SMART" id="SM00382">
    <property type="entry name" value="AAA"/>
    <property type="match status" value="1"/>
</dbReference>
<dbReference type="SUPFAM" id="SSF52540">
    <property type="entry name" value="P-loop containing nucleoside triphosphate hydrolases"/>
    <property type="match status" value="1"/>
</dbReference>
<dbReference type="GO" id="GO:0005886">
    <property type="term" value="C:plasma membrane"/>
    <property type="evidence" value="ECO:0007669"/>
    <property type="project" value="UniProtKB-SubCell"/>
</dbReference>
<dbReference type="InterPro" id="IPR003593">
    <property type="entry name" value="AAA+_ATPase"/>
</dbReference>
<dbReference type="InterPro" id="IPR050388">
    <property type="entry name" value="ABC_Ni/Peptide_Import"/>
</dbReference>
<keyword evidence="3" id="KW-0813">Transport</keyword>
<evidence type="ECO:0000256" key="1">
    <source>
        <dbReference type="ARBA" id="ARBA00004417"/>
    </source>
</evidence>
<comment type="subcellular location">
    <subcellularLocation>
        <location evidence="1">Cell inner membrane</location>
        <topology evidence="1">Peripheral membrane protein</topology>
    </subcellularLocation>
</comment>
<evidence type="ECO:0000259" key="12">
    <source>
        <dbReference type="PROSITE" id="PS50893"/>
    </source>
</evidence>
<evidence type="ECO:0000313" key="13">
    <source>
        <dbReference type="EMBL" id="ANJ55381.1"/>
    </source>
</evidence>
<dbReference type="GO" id="GO:0016887">
    <property type="term" value="F:ATP hydrolysis activity"/>
    <property type="evidence" value="ECO:0007669"/>
    <property type="project" value="InterPro"/>
</dbReference>
<evidence type="ECO:0000256" key="6">
    <source>
        <dbReference type="ARBA" id="ARBA00022840"/>
    </source>
</evidence>
<dbReference type="InterPro" id="IPR017871">
    <property type="entry name" value="ABC_transporter-like_CS"/>
</dbReference>
<dbReference type="PANTHER" id="PTHR43297:SF2">
    <property type="entry name" value="DIPEPTIDE TRANSPORT ATP-BINDING PROTEIN DPPD"/>
    <property type="match status" value="1"/>
</dbReference>
<gene>
    <name evidence="13" type="primary">oppD</name>
    <name evidence="13" type="ORF">PMA3_09565</name>
</gene>
<dbReference type="InterPro" id="IPR027417">
    <property type="entry name" value="P-loop_NTPase"/>
</dbReference>
<comment type="function">
    <text evidence="10">Part of the ABC transporter DppABCDF involved in the uptake of various di/tripeptides. Is also involved in the uptake of phaseolotoxin, a toxic tripeptide inhibiting the enzyme ornithine carbamoyltransferase. Responsible for energy coupling to the transport system.</text>
</comment>
<keyword evidence="5" id="KW-0547">Nucleotide-binding</keyword>
<keyword evidence="7" id="KW-0472">Membrane</keyword>
<evidence type="ECO:0000256" key="7">
    <source>
        <dbReference type="ARBA" id="ARBA00023136"/>
    </source>
</evidence>
<dbReference type="PROSITE" id="PS00211">
    <property type="entry name" value="ABC_TRANSPORTER_1"/>
    <property type="match status" value="1"/>
</dbReference>
<dbReference type="EMBL" id="CP014870">
    <property type="protein sequence ID" value="ANJ55381.1"/>
    <property type="molecule type" value="Genomic_DNA"/>
</dbReference>
<evidence type="ECO:0000256" key="3">
    <source>
        <dbReference type="ARBA" id="ARBA00022448"/>
    </source>
</evidence>
<keyword evidence="4" id="KW-1003">Cell membrane</keyword>
<dbReference type="Pfam" id="PF00005">
    <property type="entry name" value="ABC_tran"/>
    <property type="match status" value="1"/>
</dbReference>
<evidence type="ECO:0000256" key="9">
    <source>
        <dbReference type="ARBA" id="ARBA00047356"/>
    </source>
</evidence>
<evidence type="ECO:0000256" key="2">
    <source>
        <dbReference type="ARBA" id="ARBA00005417"/>
    </source>
</evidence>
<keyword evidence="6 13" id="KW-0067">ATP-binding</keyword>
<dbReference type="STRING" id="1853130.PMA3_09565"/>
<dbReference type="PROSITE" id="PS50893">
    <property type="entry name" value="ABC_TRANSPORTER_2"/>
    <property type="match status" value="1"/>
</dbReference>
<dbReference type="GO" id="GO:0055085">
    <property type="term" value="P:transmembrane transport"/>
    <property type="evidence" value="ECO:0007669"/>
    <property type="project" value="UniProtKB-ARBA"/>
</dbReference>
<organism evidence="13 14">
    <name type="scientific">Pseudomonas silesiensis</name>
    <dbReference type="NCBI Taxonomy" id="1853130"/>
    <lineage>
        <taxon>Bacteria</taxon>
        <taxon>Pseudomonadati</taxon>
        <taxon>Pseudomonadota</taxon>
        <taxon>Gammaproteobacteria</taxon>
        <taxon>Pseudomonadales</taxon>
        <taxon>Pseudomonadaceae</taxon>
        <taxon>Pseudomonas</taxon>
    </lineage>
</organism>
<dbReference type="Gene3D" id="3.40.50.300">
    <property type="entry name" value="P-loop containing nucleotide triphosphate hydrolases"/>
    <property type="match status" value="1"/>
</dbReference>
<dbReference type="GO" id="GO:0005524">
    <property type="term" value="F:ATP binding"/>
    <property type="evidence" value="ECO:0007669"/>
    <property type="project" value="UniProtKB-KW"/>
</dbReference>
<name>A0A191YRM4_9PSED</name>
<dbReference type="OrthoDB" id="9784450at2"/>
<dbReference type="InterPro" id="IPR003439">
    <property type="entry name" value="ABC_transporter-like_ATP-bd"/>
</dbReference>
<dbReference type="PANTHER" id="PTHR43297">
    <property type="entry name" value="OLIGOPEPTIDE TRANSPORT ATP-BINDING PROTEIN APPD"/>
    <property type="match status" value="1"/>
</dbReference>
<dbReference type="NCBIfam" id="TIGR01727">
    <property type="entry name" value="oligo_HPY"/>
    <property type="match status" value="1"/>
</dbReference>
<protein>
    <recommendedName>
        <fullName evidence="8">ABC-type dipeptide transporter</fullName>
        <ecNumber evidence="8">7.4.2.9</ecNumber>
    </recommendedName>
</protein>
<proteinExistence type="inferred from homology"/>
<dbReference type="KEGG" id="psil:PMA3_09565"/>
<keyword evidence="14" id="KW-1185">Reference proteome</keyword>
<dbReference type="InterPro" id="IPR013563">
    <property type="entry name" value="Oligopep_ABC_C"/>
</dbReference>
<evidence type="ECO:0000256" key="4">
    <source>
        <dbReference type="ARBA" id="ARBA00022475"/>
    </source>
</evidence>
<accession>A0A191YRM4</accession>
<evidence type="ECO:0000256" key="10">
    <source>
        <dbReference type="ARBA" id="ARBA00058018"/>
    </source>
</evidence>
<dbReference type="GO" id="GO:0015833">
    <property type="term" value="P:peptide transport"/>
    <property type="evidence" value="ECO:0007669"/>
    <property type="project" value="InterPro"/>
</dbReference>
<dbReference type="AlphaFoldDB" id="A0A191YRM4"/>
<evidence type="ECO:0000256" key="8">
    <source>
        <dbReference type="ARBA" id="ARBA00038852"/>
    </source>
</evidence>
<comment type="subunit">
    <text evidence="11">The complex is composed of two ATP-binding proteins (DppD and DppF), two transmembrane proteins (DppB and DppC) and a solute-binding protein (DppA1-A5). Five orthologous SBPs (DppA1-A5) are present in P.aeruginosa, which increases the substrate specificity of the DppBCDF transporter.</text>
</comment>
<comment type="catalytic activity">
    <reaction evidence="9">
        <text>a dipeptide(out) + ATP + H2O = a dipeptide(in) + ADP + phosphate + H(+)</text>
        <dbReference type="Rhea" id="RHEA:23120"/>
        <dbReference type="ChEBI" id="CHEBI:15377"/>
        <dbReference type="ChEBI" id="CHEBI:15378"/>
        <dbReference type="ChEBI" id="CHEBI:30616"/>
        <dbReference type="ChEBI" id="CHEBI:43474"/>
        <dbReference type="ChEBI" id="CHEBI:90799"/>
        <dbReference type="ChEBI" id="CHEBI:456216"/>
        <dbReference type="EC" id="7.4.2.9"/>
    </reaction>
</comment>
<feature type="domain" description="ABC transporter" evidence="12">
    <location>
        <begin position="27"/>
        <end position="276"/>
    </location>
</feature>
<dbReference type="Proteomes" id="UP000078354">
    <property type="component" value="Chromosome"/>
</dbReference>